<keyword evidence="4" id="KW-1185">Reference proteome</keyword>
<proteinExistence type="predicted"/>
<dbReference type="CDD" id="cd23823">
    <property type="entry name" value="RWD_GCN2"/>
    <property type="match status" value="1"/>
</dbReference>
<accession>A0A2G8SIV4</accession>
<dbReference type="Gene3D" id="3.10.110.10">
    <property type="entry name" value="Ubiquitin Conjugating Enzyme"/>
    <property type="match status" value="1"/>
</dbReference>
<dbReference type="Proteomes" id="UP000230002">
    <property type="component" value="Unassembled WGS sequence"/>
</dbReference>
<evidence type="ECO:0000259" key="2">
    <source>
        <dbReference type="Pfam" id="PF05773"/>
    </source>
</evidence>
<feature type="region of interest" description="Disordered" evidence="1">
    <location>
        <begin position="46"/>
        <end position="71"/>
    </location>
</feature>
<gene>
    <name evidence="3" type="ORF">GSI_04111</name>
</gene>
<evidence type="ECO:0000313" key="4">
    <source>
        <dbReference type="Proteomes" id="UP000230002"/>
    </source>
</evidence>
<name>A0A2G8SIV4_9APHY</name>
<evidence type="ECO:0000313" key="3">
    <source>
        <dbReference type="EMBL" id="PIL33488.1"/>
    </source>
</evidence>
<reference evidence="3 4" key="1">
    <citation type="journal article" date="2015" name="Sci. Rep.">
        <title>Chromosome-level genome map provides insights into diverse defense mechanisms in the medicinal fungus Ganoderma sinense.</title>
        <authorList>
            <person name="Zhu Y."/>
            <person name="Xu J."/>
            <person name="Sun C."/>
            <person name="Zhou S."/>
            <person name="Xu H."/>
            <person name="Nelson D.R."/>
            <person name="Qian J."/>
            <person name="Song J."/>
            <person name="Luo H."/>
            <person name="Xiang L."/>
            <person name="Li Y."/>
            <person name="Xu Z."/>
            <person name="Ji A."/>
            <person name="Wang L."/>
            <person name="Lu S."/>
            <person name="Hayward A."/>
            <person name="Sun W."/>
            <person name="Li X."/>
            <person name="Schwartz D.C."/>
            <person name="Wang Y."/>
            <person name="Chen S."/>
        </authorList>
    </citation>
    <scope>NUCLEOTIDE SEQUENCE [LARGE SCALE GENOMIC DNA]</scope>
    <source>
        <strain evidence="3 4">ZZ0214-1</strain>
    </source>
</reference>
<dbReference type="AlphaFoldDB" id="A0A2G8SIV4"/>
<dbReference type="InterPro" id="IPR006575">
    <property type="entry name" value="RWD_dom"/>
</dbReference>
<dbReference type="EMBL" id="AYKW01000007">
    <property type="protein sequence ID" value="PIL33488.1"/>
    <property type="molecule type" value="Genomic_DNA"/>
</dbReference>
<sequence length="723" mass="82159">MDPAYGPGPPGTSQPLSLTVCSQAAAWRGNVTTFSNEDVLSPRIDSESCNVHSSGNEVPKAPRTSPFLDFDQGTDVNRSDFDDFYIDDLDDLDYDTASTLEASDSESDSGVEEDKVAMPPPKDIPIALPAREKTYRNLQPQPRIFNHTPSSLSCKPPQLGPTIPELLIRDDISPGFRMWAMGSYEAARLGDRPLPSAKFAHLFPEVFYPPFLHHDCPDTYFASPESFPTRYEFVYTSADHLWTQTLGVSSEEPRMLNKPGCCFLTHCPIKQPGYLSSNDDKKLSNHASDADSLFKVTTSHLPTSVHDKDRWYGEYIPTIIEFLGTRSESPWCLSVRDLPILQAIWVAVYGETLSWKIQVDDCVYVSVMASIQQWRDCISNAAVRAFEQFFQSSRKFDDSAARCRFCQAILLDSRLFYETFDTPFKRGLFCSPFVSATLAQHLYAIRGAVHVPSAYLRKSLKHPWGAIGLSAAAVYRAALLFSTTQIRHMNSATRMQPGGSSYSAWEDHFNFGELTYGAKAKQYACAASRLKVHEVNIIIVKAASVQSIYEHDFIHVPPPKAWKVAPRLPEFNIRVTYPDPDYAEKIYFHLHTKLPKTYFNNAPPIFTVQHPIVGLRHDEVSELAEAIHNEAQRKKGEEMVFQTEDRLLRKKEWMEVNVKPVVEVSGSLATEMTWRAVEEERARRRREEEEAARKKRYDAAYAEKLNEQMHEDVRRQQFERECF</sequence>
<feature type="region of interest" description="Disordered" evidence="1">
    <location>
        <begin position="99"/>
        <end position="125"/>
    </location>
</feature>
<feature type="domain" description="RWD" evidence="2">
    <location>
        <begin position="545"/>
        <end position="643"/>
    </location>
</feature>
<dbReference type="SUPFAM" id="SSF54495">
    <property type="entry name" value="UBC-like"/>
    <property type="match status" value="1"/>
</dbReference>
<comment type="caution">
    <text evidence="3">The sequence shown here is derived from an EMBL/GenBank/DDBJ whole genome shotgun (WGS) entry which is preliminary data.</text>
</comment>
<dbReference type="InterPro" id="IPR016135">
    <property type="entry name" value="UBQ-conjugating_enzyme/RWD"/>
</dbReference>
<dbReference type="Pfam" id="PF05773">
    <property type="entry name" value="RWD"/>
    <property type="match status" value="1"/>
</dbReference>
<dbReference type="OrthoDB" id="2800649at2759"/>
<organism evidence="3 4">
    <name type="scientific">Ganoderma sinense ZZ0214-1</name>
    <dbReference type="NCBI Taxonomy" id="1077348"/>
    <lineage>
        <taxon>Eukaryota</taxon>
        <taxon>Fungi</taxon>
        <taxon>Dikarya</taxon>
        <taxon>Basidiomycota</taxon>
        <taxon>Agaricomycotina</taxon>
        <taxon>Agaricomycetes</taxon>
        <taxon>Polyporales</taxon>
        <taxon>Polyporaceae</taxon>
        <taxon>Ganoderma</taxon>
    </lineage>
</organism>
<evidence type="ECO:0000256" key="1">
    <source>
        <dbReference type="SAM" id="MobiDB-lite"/>
    </source>
</evidence>
<protein>
    <recommendedName>
        <fullName evidence="2">RWD domain-containing protein</fullName>
    </recommendedName>
</protein>
<feature type="compositionally biased region" description="Polar residues" evidence="1">
    <location>
        <begin position="47"/>
        <end position="56"/>
    </location>
</feature>